<evidence type="ECO:0000313" key="9">
    <source>
        <dbReference type="Proteomes" id="UP000006757"/>
    </source>
</evidence>
<dbReference type="InterPro" id="IPR003603">
    <property type="entry name" value="U2A'_phosphoprotein32A_C"/>
</dbReference>
<dbReference type="Gene3D" id="3.80.10.10">
    <property type="entry name" value="Ribonuclease Inhibitor"/>
    <property type="match status" value="3"/>
</dbReference>
<comment type="subcellular location">
    <subcellularLocation>
        <location evidence="1">Nucleus</location>
    </subcellularLocation>
</comment>
<comment type="caution">
    <text evidence="8">The sequence shown here is derived from an EMBL/GenBank/DDBJ whole genome shotgun (WGS) entry which is preliminary data.</text>
</comment>
<dbReference type="InterPro" id="IPR003591">
    <property type="entry name" value="Leu-rich_rpt_typical-subtyp"/>
</dbReference>
<comment type="similarity">
    <text evidence="5">Belongs to the SDS22 family.</text>
</comment>
<organism evidence="8 9">
    <name type="scientific">Trichosporon asahii var. asahii (strain CBS 8904)</name>
    <name type="common">Yeast</name>
    <dbReference type="NCBI Taxonomy" id="1220162"/>
    <lineage>
        <taxon>Eukaryota</taxon>
        <taxon>Fungi</taxon>
        <taxon>Dikarya</taxon>
        <taxon>Basidiomycota</taxon>
        <taxon>Agaricomycotina</taxon>
        <taxon>Tremellomycetes</taxon>
        <taxon>Trichosporonales</taxon>
        <taxon>Trichosporonaceae</taxon>
        <taxon>Trichosporon</taxon>
    </lineage>
</organism>
<feature type="region of interest" description="Disordered" evidence="6">
    <location>
        <begin position="780"/>
        <end position="917"/>
    </location>
</feature>
<dbReference type="AlphaFoldDB" id="K1VJK9"/>
<dbReference type="Proteomes" id="UP000006757">
    <property type="component" value="Unassembled WGS sequence"/>
</dbReference>
<protein>
    <recommendedName>
        <fullName evidence="7">U2A'/phosphoprotein 32 family A C-terminal domain-containing protein</fullName>
    </recommendedName>
</protein>
<dbReference type="SMART" id="SM00369">
    <property type="entry name" value="LRR_TYP"/>
    <property type="match status" value="5"/>
</dbReference>
<dbReference type="Pfam" id="PF12799">
    <property type="entry name" value="LRR_4"/>
    <property type="match status" value="2"/>
</dbReference>
<proteinExistence type="inferred from homology"/>
<dbReference type="InterPro" id="IPR001611">
    <property type="entry name" value="Leu-rich_rpt"/>
</dbReference>
<dbReference type="SMART" id="SM00365">
    <property type="entry name" value="LRR_SD22"/>
    <property type="match status" value="10"/>
</dbReference>
<dbReference type="eggNOG" id="KOG0531">
    <property type="taxonomic scope" value="Eukaryota"/>
</dbReference>
<evidence type="ECO:0000256" key="3">
    <source>
        <dbReference type="ARBA" id="ARBA00022737"/>
    </source>
</evidence>
<dbReference type="Pfam" id="PF13516">
    <property type="entry name" value="LRR_6"/>
    <property type="match status" value="1"/>
</dbReference>
<feature type="compositionally biased region" description="Low complexity" evidence="6">
    <location>
        <begin position="698"/>
        <end position="725"/>
    </location>
</feature>
<dbReference type="STRING" id="1220162.K1VJK9"/>
<dbReference type="HOGENOM" id="CLU_311503_0_0_1"/>
<evidence type="ECO:0000256" key="1">
    <source>
        <dbReference type="ARBA" id="ARBA00004123"/>
    </source>
</evidence>
<dbReference type="InterPro" id="IPR032675">
    <property type="entry name" value="LRR_dom_sf"/>
</dbReference>
<sequence length="943" mass="103148">MTQEEKKTARVGPPQILTEPVHALSDSESEPEDAPSGEQAPTDNFLADYPDDTEELHLQHLRLTNESLPPLDLPRFTELTRLCLRQNELSSPLPKECLKLGKLDELDLYDNRLGPVVEDEEVKGMPSMTSLDLSFNNIRHIPNLPSLTKVKVLYLIQNKIKAIEPGVLDWCKDTITSLELGGNRIRTIENIEMLTLLDELWLGKNKIRRLENLNAFANLKILSIQSNRITKMEGLEELKNLEELYLSHNGLTKIEGLENNLRTLDIGNNEITAIENVSHLKDLEEFWASYNKIESLANLHEELGGLPNLETVYLEGNPCQRNDMAGYRRKVMLALPQVQQIDATWPALPITDIRRNYTSRAVAYRARLELGFFDDLGLCSVCTGLSAAAAARNAPRAPSDQVPLVNTTYNNYALNPMFRYVPEMAWPRDPSEGWNFSTTIGASSPYDPPEQRLAYPFTTLPGASVGQRFFGSGITVYGWGALDTRFVLSIGDFATDVTLARRMEGELLTLVAPENRWIDFNLTLTEGALQLFNVSIHQQLYLEWASQDAAPQPLMKAIEDDGATMNAFFKTEGDVVAKIGGPLMAMSPGARVSFRTWPNATMVRLLGQVGREGGVIAYEMIPEPASVRTVTWDLLRTHDYFMDVGYHLLDPTQRFTFRVWNEHPRSRIYFRGVTFLVGTEEAMKWDPLTDTMKEEGKGASSSNTSSSGSSSTGTSKNSGQNHDNGGSSGSGGNGSGRGGGDESRDDAGAGATEEQSGKHANVGAIAGGIIGGLVRNLPSPACSPSGRHHSVRTGAPRMSVPRTHQESALQASHTSSTSRQVGNSGSEHATGRGSSDGSKSMWDVLHAEKEAQQLLPGEQRQSTVAPEELPEIEDDAGPVPFQPRRADTLPPTYNPAWADTSSVSAVPSGSGSANAGPLASHEYKALASGDAGSSMPRPVKRKT</sequence>
<evidence type="ECO:0000259" key="7">
    <source>
        <dbReference type="SMART" id="SM00446"/>
    </source>
</evidence>
<feature type="region of interest" description="Disordered" evidence="6">
    <location>
        <begin position="1"/>
        <end position="49"/>
    </location>
</feature>
<keyword evidence="2" id="KW-0433">Leucine-rich repeat</keyword>
<reference evidence="8 9" key="1">
    <citation type="journal article" date="2012" name="Eukaryot. Cell">
        <title>Genome sequence of the Trichosporon asahii environmental strain CBS 8904.</title>
        <authorList>
            <person name="Yang R.Y."/>
            <person name="Li H.T."/>
            <person name="Zhu H."/>
            <person name="Zhou G.P."/>
            <person name="Wang M."/>
            <person name="Wang L."/>
        </authorList>
    </citation>
    <scope>NUCLEOTIDE SEQUENCE [LARGE SCALE GENOMIC DNA]</scope>
    <source>
        <strain evidence="8 9">CBS 8904</strain>
    </source>
</reference>
<accession>K1VJK9</accession>
<feature type="compositionally biased region" description="Low complexity" evidence="6">
    <location>
        <begin position="901"/>
        <end position="917"/>
    </location>
</feature>
<evidence type="ECO:0000256" key="2">
    <source>
        <dbReference type="ARBA" id="ARBA00022614"/>
    </source>
</evidence>
<dbReference type="SUPFAM" id="SSF52058">
    <property type="entry name" value="L domain-like"/>
    <property type="match status" value="1"/>
</dbReference>
<feature type="domain" description="U2A'/phosphoprotein 32 family A C-terminal" evidence="7">
    <location>
        <begin position="324"/>
        <end position="342"/>
    </location>
</feature>
<feature type="region of interest" description="Disordered" evidence="6">
    <location>
        <begin position="687"/>
        <end position="760"/>
    </location>
</feature>
<evidence type="ECO:0000256" key="6">
    <source>
        <dbReference type="SAM" id="MobiDB-lite"/>
    </source>
</evidence>
<evidence type="ECO:0000256" key="5">
    <source>
        <dbReference type="ARBA" id="ARBA00023460"/>
    </source>
</evidence>
<dbReference type="GO" id="GO:0005634">
    <property type="term" value="C:nucleus"/>
    <property type="evidence" value="ECO:0007669"/>
    <property type="project" value="UniProtKB-SubCell"/>
</dbReference>
<gene>
    <name evidence="8" type="ORF">A1Q2_01351</name>
</gene>
<name>K1VJK9_TRIAC</name>
<keyword evidence="4" id="KW-0539">Nucleus</keyword>
<feature type="compositionally biased region" description="Polar residues" evidence="6">
    <location>
        <begin position="806"/>
        <end position="838"/>
    </location>
</feature>
<dbReference type="InParanoid" id="K1VJK9"/>
<evidence type="ECO:0000256" key="4">
    <source>
        <dbReference type="ARBA" id="ARBA00023242"/>
    </source>
</evidence>
<dbReference type="FunFam" id="3.80.10.10:FF:000055">
    <property type="entry name" value="Protein phosphatase 1 regulatory subunit 7"/>
    <property type="match status" value="1"/>
</dbReference>
<dbReference type="PANTHER" id="PTHR46652:SF3">
    <property type="entry name" value="LEUCINE-RICH REPEAT-CONTAINING PROTEIN 9"/>
    <property type="match status" value="1"/>
</dbReference>
<dbReference type="PROSITE" id="PS51450">
    <property type="entry name" value="LRR"/>
    <property type="match status" value="5"/>
</dbReference>
<dbReference type="OrthoDB" id="266138at2759"/>
<dbReference type="InterPro" id="IPR050836">
    <property type="entry name" value="SDS22/Internalin_LRR"/>
</dbReference>
<keyword evidence="9" id="KW-1185">Reference proteome</keyword>
<evidence type="ECO:0000313" key="8">
    <source>
        <dbReference type="EMBL" id="EKD04320.1"/>
    </source>
</evidence>
<dbReference type="SMART" id="SM00446">
    <property type="entry name" value="LRRcap"/>
    <property type="match status" value="1"/>
</dbReference>
<dbReference type="PANTHER" id="PTHR46652">
    <property type="entry name" value="LEUCINE-RICH REPEAT AND IQ DOMAIN-CONTAINING PROTEIN 1-RELATED"/>
    <property type="match status" value="1"/>
</dbReference>
<dbReference type="InterPro" id="IPR025875">
    <property type="entry name" value="Leu-rich_rpt_4"/>
</dbReference>
<keyword evidence="3" id="KW-0677">Repeat</keyword>
<dbReference type="EMBL" id="AMBO01000227">
    <property type="protein sequence ID" value="EKD04320.1"/>
    <property type="molecule type" value="Genomic_DNA"/>
</dbReference>
<feature type="compositionally biased region" description="Gly residues" evidence="6">
    <location>
        <begin position="726"/>
        <end position="738"/>
    </location>
</feature>